<sequence length="209" mass="23017">MTPPAPKRSRTAPKFHSGHLDPNRARKLKKEWIAHQKLKARYRAEKRRMGMTKVTAEDDGDEAGGSTGDDIAKADESDSHSDSPVNDSSAEVADTAAQSPVVDSSRARGARSRTTNSGRNTRNPANEVKSEQESPSLRELARDAYSPASLHTFKSHPLRGRPHGKNNSRTRTNPYPSRTDINAQKGGRGQPNMAKRMGVLLERIKRSTQ</sequence>
<protein>
    <recommendedName>
        <fullName evidence="6">rRNA-processing protein FYV7</fullName>
    </recommendedName>
</protein>
<evidence type="ECO:0000313" key="3">
    <source>
        <dbReference type="EMBL" id="KAF8682154.1"/>
    </source>
</evidence>
<dbReference type="AlphaFoldDB" id="A0A8H7HAV7"/>
<name>A0A8H7HAV7_9AGAM</name>
<feature type="compositionally biased region" description="Basic and acidic residues" evidence="1">
    <location>
        <begin position="18"/>
        <end position="34"/>
    </location>
</feature>
<dbReference type="EMBL" id="JACYCD010000047">
    <property type="protein sequence ID" value="KAF8710985.1"/>
    <property type="molecule type" value="Genomic_DNA"/>
</dbReference>
<proteinExistence type="predicted"/>
<evidence type="ECO:0000313" key="5">
    <source>
        <dbReference type="Proteomes" id="UP000650582"/>
    </source>
</evidence>
<feature type="compositionally biased region" description="Basic and acidic residues" evidence="1">
    <location>
        <begin position="70"/>
        <end position="81"/>
    </location>
</feature>
<dbReference type="EMBL" id="CAJMWR010001135">
    <property type="protein sequence ID" value="CAE6416489.1"/>
    <property type="molecule type" value="Genomic_DNA"/>
</dbReference>
<feature type="compositionally biased region" description="Low complexity" evidence="1">
    <location>
        <begin position="112"/>
        <end position="123"/>
    </location>
</feature>
<comment type="caution">
    <text evidence="3">The sequence shown here is derived from an EMBL/GenBank/DDBJ whole genome shotgun (WGS) entry which is preliminary data.</text>
</comment>
<feature type="compositionally biased region" description="Basic residues" evidence="1">
    <location>
        <begin position="153"/>
        <end position="168"/>
    </location>
</feature>
<gene>
    <name evidence="2" type="ORF">RDB_LOCUS49563</name>
    <name evidence="4" type="ORF">RHS03_02019</name>
    <name evidence="3" type="ORF">RHS04_02364</name>
</gene>
<feature type="region of interest" description="Disordered" evidence="1">
    <location>
        <begin position="1"/>
        <end position="197"/>
    </location>
</feature>
<dbReference type="Proteomes" id="UP000650582">
    <property type="component" value="Unassembled WGS sequence"/>
</dbReference>
<reference evidence="3" key="1">
    <citation type="submission" date="2020-09" db="EMBL/GenBank/DDBJ databases">
        <title>Comparative genome analyses of four rice-infecting Rhizoctonia solani isolates reveal extensive enrichment of homogalacturonan modification genes.</title>
        <authorList>
            <person name="Lee D.-Y."/>
            <person name="Jeon J."/>
            <person name="Kim K.-T."/>
            <person name="Cheong K."/>
            <person name="Song H."/>
            <person name="Choi G."/>
            <person name="Ko J."/>
            <person name="Opiyo S.O."/>
            <person name="Zuo S."/>
            <person name="Madhav S."/>
            <person name="Lee Y.-H."/>
            <person name="Wang G.-L."/>
        </authorList>
    </citation>
    <scope>NUCLEOTIDE SEQUENCE</scope>
    <source>
        <strain evidence="4">AG1-IA WGL</strain>
        <strain evidence="3">AG1-IA YN-7</strain>
    </source>
</reference>
<evidence type="ECO:0000313" key="4">
    <source>
        <dbReference type="EMBL" id="KAF8710985.1"/>
    </source>
</evidence>
<organism evidence="3 5">
    <name type="scientific">Rhizoctonia solani</name>
    <dbReference type="NCBI Taxonomy" id="456999"/>
    <lineage>
        <taxon>Eukaryota</taxon>
        <taxon>Fungi</taxon>
        <taxon>Dikarya</taxon>
        <taxon>Basidiomycota</taxon>
        <taxon>Agaricomycotina</taxon>
        <taxon>Agaricomycetes</taxon>
        <taxon>Cantharellales</taxon>
        <taxon>Ceratobasidiaceae</taxon>
        <taxon>Rhizoctonia</taxon>
    </lineage>
</organism>
<evidence type="ECO:0000313" key="2">
    <source>
        <dbReference type="EMBL" id="CAE6416489.1"/>
    </source>
</evidence>
<reference evidence="2" key="2">
    <citation type="submission" date="2021-01" db="EMBL/GenBank/DDBJ databases">
        <authorList>
            <person name="Kaushik A."/>
        </authorList>
    </citation>
    <scope>NUCLEOTIDE SEQUENCE</scope>
    <source>
        <strain evidence="2">AG1-1A</strain>
    </source>
</reference>
<dbReference type="Proteomes" id="UP000602905">
    <property type="component" value="Unassembled WGS sequence"/>
</dbReference>
<feature type="compositionally biased region" description="Basic residues" evidence="1">
    <location>
        <begin position="7"/>
        <end position="17"/>
    </location>
</feature>
<evidence type="ECO:0000256" key="1">
    <source>
        <dbReference type="SAM" id="MobiDB-lite"/>
    </source>
</evidence>
<evidence type="ECO:0008006" key="6">
    <source>
        <dbReference type="Google" id="ProtNLM"/>
    </source>
</evidence>
<dbReference type="Proteomes" id="UP000663840">
    <property type="component" value="Unassembled WGS sequence"/>
</dbReference>
<dbReference type="OMA" id="KPPTFRH"/>
<accession>A0A8H7HAV7</accession>
<dbReference type="OrthoDB" id="3365439at2759"/>
<feature type="compositionally biased region" description="Polar residues" evidence="1">
    <location>
        <begin position="169"/>
        <end position="182"/>
    </location>
</feature>
<feature type="compositionally biased region" description="Basic residues" evidence="1">
    <location>
        <begin position="36"/>
        <end position="50"/>
    </location>
</feature>
<dbReference type="EMBL" id="JACYCC010000035">
    <property type="protein sequence ID" value="KAF8682154.1"/>
    <property type="molecule type" value="Genomic_DNA"/>
</dbReference>